<organism evidence="1 2">
    <name type="scientific">Smallanthus sonchifolius</name>
    <dbReference type="NCBI Taxonomy" id="185202"/>
    <lineage>
        <taxon>Eukaryota</taxon>
        <taxon>Viridiplantae</taxon>
        <taxon>Streptophyta</taxon>
        <taxon>Embryophyta</taxon>
        <taxon>Tracheophyta</taxon>
        <taxon>Spermatophyta</taxon>
        <taxon>Magnoliopsida</taxon>
        <taxon>eudicotyledons</taxon>
        <taxon>Gunneridae</taxon>
        <taxon>Pentapetalae</taxon>
        <taxon>asterids</taxon>
        <taxon>campanulids</taxon>
        <taxon>Asterales</taxon>
        <taxon>Asteraceae</taxon>
        <taxon>Asteroideae</taxon>
        <taxon>Heliantheae alliance</taxon>
        <taxon>Millerieae</taxon>
        <taxon>Smallanthus</taxon>
    </lineage>
</organism>
<evidence type="ECO:0000313" key="1">
    <source>
        <dbReference type="EMBL" id="KAI3803340.1"/>
    </source>
</evidence>
<protein>
    <submittedName>
        <fullName evidence="1">Uncharacterized protein</fullName>
    </submittedName>
</protein>
<name>A0ACB9I5S8_9ASTR</name>
<sequence length="125" mass="13950">MAIPVSEATANGGNSGSGSATGSSTSDIDYENNYRRVREASTDPSSSFQKRPLPPLLSASNLDSVFSSLPFLRQPATKAAYVIAAAMDLYQFDGRSLTFYYDWVAFMFRYSFMFKVVRRMERPEN</sequence>
<accession>A0ACB9I5S8</accession>
<dbReference type="Proteomes" id="UP001056120">
    <property type="component" value="Linkage Group LG10"/>
</dbReference>
<gene>
    <name evidence="1" type="ORF">L1987_31491</name>
</gene>
<dbReference type="EMBL" id="CM042027">
    <property type="protein sequence ID" value="KAI3803340.1"/>
    <property type="molecule type" value="Genomic_DNA"/>
</dbReference>
<proteinExistence type="predicted"/>
<reference evidence="2" key="1">
    <citation type="journal article" date="2022" name="Mol. Ecol. Resour.">
        <title>The genomes of chicory, endive, great burdock and yacon provide insights into Asteraceae palaeo-polyploidization history and plant inulin production.</title>
        <authorList>
            <person name="Fan W."/>
            <person name="Wang S."/>
            <person name="Wang H."/>
            <person name="Wang A."/>
            <person name="Jiang F."/>
            <person name="Liu H."/>
            <person name="Zhao H."/>
            <person name="Xu D."/>
            <person name="Zhang Y."/>
        </authorList>
    </citation>
    <scope>NUCLEOTIDE SEQUENCE [LARGE SCALE GENOMIC DNA]</scope>
    <source>
        <strain evidence="2">cv. Yunnan</strain>
    </source>
</reference>
<keyword evidence="2" id="KW-1185">Reference proteome</keyword>
<comment type="caution">
    <text evidence="1">The sequence shown here is derived from an EMBL/GenBank/DDBJ whole genome shotgun (WGS) entry which is preliminary data.</text>
</comment>
<reference evidence="1 2" key="2">
    <citation type="journal article" date="2022" name="Mol. Ecol. Resour.">
        <title>The genomes of chicory, endive, great burdock and yacon provide insights into Asteraceae paleo-polyploidization history and plant inulin production.</title>
        <authorList>
            <person name="Fan W."/>
            <person name="Wang S."/>
            <person name="Wang H."/>
            <person name="Wang A."/>
            <person name="Jiang F."/>
            <person name="Liu H."/>
            <person name="Zhao H."/>
            <person name="Xu D."/>
            <person name="Zhang Y."/>
        </authorList>
    </citation>
    <scope>NUCLEOTIDE SEQUENCE [LARGE SCALE GENOMIC DNA]</scope>
    <source>
        <strain evidence="2">cv. Yunnan</strain>
        <tissue evidence="1">Leaves</tissue>
    </source>
</reference>
<evidence type="ECO:0000313" key="2">
    <source>
        <dbReference type="Proteomes" id="UP001056120"/>
    </source>
</evidence>